<dbReference type="Proteomes" id="UP000536179">
    <property type="component" value="Unassembled WGS sequence"/>
</dbReference>
<proteinExistence type="predicted"/>
<dbReference type="Gene3D" id="1.25.10.10">
    <property type="entry name" value="Leucine-rich Repeat Variant"/>
    <property type="match status" value="1"/>
</dbReference>
<dbReference type="RefSeq" id="WP_184309749.1">
    <property type="nucleotide sequence ID" value="NZ_JACHXU010000037.1"/>
</dbReference>
<evidence type="ECO:0000313" key="8">
    <source>
        <dbReference type="Proteomes" id="UP000536179"/>
    </source>
</evidence>
<dbReference type="GO" id="GO:0046872">
    <property type="term" value="F:metal ion binding"/>
    <property type="evidence" value="ECO:0007669"/>
    <property type="project" value="UniProtKB-KW"/>
</dbReference>
<evidence type="ECO:0000256" key="3">
    <source>
        <dbReference type="ARBA" id="ARBA00023004"/>
    </source>
</evidence>
<dbReference type="PANTHER" id="PTHR33546:SF1">
    <property type="entry name" value="LARGE, MULTIFUNCTIONAL SECRETED PROTEIN"/>
    <property type="match status" value="1"/>
</dbReference>
<dbReference type="NCBIfam" id="TIGR02603">
    <property type="entry name" value="CxxCH_TIGR02603"/>
    <property type="match status" value="1"/>
</dbReference>
<dbReference type="Pfam" id="PF23500">
    <property type="entry name" value="DUF7133"/>
    <property type="match status" value="1"/>
</dbReference>
<dbReference type="PROSITE" id="PS51007">
    <property type="entry name" value="CYTC"/>
    <property type="match status" value="1"/>
</dbReference>
<dbReference type="NCBIfam" id="TIGR02604">
    <property type="entry name" value="Piru_Ver_Nterm"/>
    <property type="match status" value="1"/>
</dbReference>
<reference evidence="7 8" key="1">
    <citation type="submission" date="2020-08" db="EMBL/GenBank/DDBJ databases">
        <title>Genomic Encyclopedia of Type Strains, Phase III (KMG-III): the genomes of soil and plant-associated and newly described type strains.</title>
        <authorList>
            <person name="Whitman W."/>
        </authorList>
    </citation>
    <scope>NUCLEOTIDE SEQUENCE [LARGE SCALE GENOMIC DNA]</scope>
    <source>
        <strain evidence="7 8">CECT 8075</strain>
    </source>
</reference>
<dbReference type="SUPFAM" id="SSF46626">
    <property type="entry name" value="Cytochrome c"/>
    <property type="match status" value="1"/>
</dbReference>
<evidence type="ECO:0000256" key="5">
    <source>
        <dbReference type="SAM" id="SignalP"/>
    </source>
</evidence>
<keyword evidence="8" id="KW-1185">Reference proteome</keyword>
<sequence>MTVLRILICILCSSLISAASAADINALFLGDKGHHQPKARFDELQPFMADQRISLIYTDDVSTLTLENLKRYDALVLYANIDEVDRVHAEAILQYVNEGGGFVPLHCASYCFRNQPDLVALMGAQFQRHGTGVFQAEIAAPDHELMRDYGGFRSWDETYVHHLHNELDRTVLEYRVDEEGREPWTWVRTAGKGRVFYTASGHDSRTWTNPGFQNLVERGIRWAAGGDPKDAGPYLNEKPFPVPEMTAMPDDRKPFEYIDVGAKIPNYTPSEKWGVQGKPVSRMQKPLAPEESIKHLVVPQDFHVELFVSEPQLEGKPICMSWDEDGRLWVAETVDYPNELQPPGGGRDRIRICEDTDRDGKADRFTVFADGLSIPTSITFHRGGVIVQNGIETLYLKDTDGDDRADVRKVLFSNWELGDTHGGVSNFQYGLDNWVWAMQGYNNSQPIADGKKQQRFRMGFFRMRPDGSEVEFIRSTNNNTWGLSISEEGLIFGSTANGNPSIFMPIPNRYYESVRGWATSLTLSSIADTNDFDPITENVRQVDHHGGYTAAAGHALYTAREFPQEYWNRVAFVNGPTGHLVGSFVLRDTGSDFHSTSPFNLLASDDEWTAPIMSEIGPDGQVWVIDWYNYIVQHNPTPEGFRTGKGQAYETDLRDKTHGRIYRVVANDSNGNPYPTLSSATPQQLVDALTHPTMLVRKHAQRLLVERGERDVIDALIALTADEQTDAIGLNVGAIHALWTMQGLGVLDGSNPAANQAVFAALRHPSAGVRRNAVQVLPQIASSVEALLAANLHRDSDAHVRLAATLALADLPAHPNSGDALLHMMTNHTNLADRWIPDAMTSAAAHNSDSVLASLANVESLPDAALSIITRVAEHHARGREIANSAQLVAGLRKTDPRVVASVLQGLERGWKPKRNVTITPQIEAQLAEVLERAEPGAKATLIKLAIGWGSESLSRYADEISDRLLQSVQDEDASDKDRINAAKQLVEFRPENEDAAIDLLDEVTPRTSPQLSIGILNALESSQWKQIGNEIVSRLAAMTPSLKQVAIRQLLKRPASTMALLEAAQKGEMSLDELALDQKQALATHPDPNVKSLAAELLQRGGSMPNQDRQRVLDQYLVTAERTGDATRGLAIFKEHCSKCHIHGDIGAEVGPNLTGMAVHPKKELLTHILDPSRNVEGNFRAYTLLTLDGLVLSGMLASESKTSIELFDTAGKRQSVLREDIEELVMSTKSIMPEGFENAIKPDGMTDLLEFLTKKGQYVPLPLDRVATAISTKGMFGGGNHGPDRMVFSDWTTKTFRGVPFELVDPLGGTKPNIILLNGPNAELPPQMPKSVTLACNAAIKSIHMLSGVGGWSFPYSQKRTISMVVRFRYEDGQTEDHPLVNGIHFADYIRRVDVPESEFAFALGDQQIRYLAVSPRLDKRVETIELVKGDDVSAPMVMAITIEPKASATH</sequence>
<evidence type="ECO:0000256" key="2">
    <source>
        <dbReference type="ARBA" id="ARBA00022723"/>
    </source>
</evidence>
<dbReference type="InterPro" id="IPR029062">
    <property type="entry name" value="Class_I_gatase-like"/>
</dbReference>
<dbReference type="InterPro" id="IPR036909">
    <property type="entry name" value="Cyt_c-like_dom_sf"/>
</dbReference>
<dbReference type="InterPro" id="IPR055557">
    <property type="entry name" value="DUF7133"/>
</dbReference>
<feature type="signal peptide" evidence="5">
    <location>
        <begin position="1"/>
        <end position="21"/>
    </location>
</feature>
<accession>A0A7W5E5B7</accession>
<dbReference type="InterPro" id="IPR029010">
    <property type="entry name" value="ThuA-like"/>
</dbReference>
<name>A0A7W5E5B7_9BACT</name>
<dbReference type="InterPro" id="IPR009056">
    <property type="entry name" value="Cyt_c-like_dom"/>
</dbReference>
<dbReference type="InterPro" id="IPR016024">
    <property type="entry name" value="ARM-type_fold"/>
</dbReference>
<keyword evidence="5" id="KW-0732">Signal</keyword>
<dbReference type="InterPro" id="IPR011989">
    <property type="entry name" value="ARM-like"/>
</dbReference>
<evidence type="ECO:0000313" key="7">
    <source>
        <dbReference type="EMBL" id="MBB3210435.1"/>
    </source>
</evidence>
<evidence type="ECO:0000256" key="1">
    <source>
        <dbReference type="ARBA" id="ARBA00022617"/>
    </source>
</evidence>
<keyword evidence="1 4" id="KW-0349">Heme</keyword>
<evidence type="ECO:0000256" key="4">
    <source>
        <dbReference type="PROSITE-ProRule" id="PRU00433"/>
    </source>
</evidence>
<feature type="chain" id="PRO_5030524739" description="Cytochrome c domain-containing protein" evidence="5">
    <location>
        <begin position="22"/>
        <end position="1453"/>
    </location>
</feature>
<dbReference type="PANTHER" id="PTHR33546">
    <property type="entry name" value="LARGE, MULTIFUNCTIONAL SECRETED PROTEIN-RELATED"/>
    <property type="match status" value="1"/>
</dbReference>
<evidence type="ECO:0000259" key="6">
    <source>
        <dbReference type="PROSITE" id="PS51007"/>
    </source>
</evidence>
<protein>
    <recommendedName>
        <fullName evidence="6">Cytochrome c domain-containing protein</fullName>
    </recommendedName>
</protein>
<dbReference type="GO" id="GO:0009055">
    <property type="term" value="F:electron transfer activity"/>
    <property type="evidence" value="ECO:0007669"/>
    <property type="project" value="InterPro"/>
</dbReference>
<dbReference type="SUPFAM" id="SSF52317">
    <property type="entry name" value="Class I glutamine amidotransferase-like"/>
    <property type="match status" value="1"/>
</dbReference>
<dbReference type="EMBL" id="JACHXU010000037">
    <property type="protein sequence ID" value="MBB3210435.1"/>
    <property type="molecule type" value="Genomic_DNA"/>
</dbReference>
<keyword evidence="3 4" id="KW-0408">Iron</keyword>
<dbReference type="Gene3D" id="3.40.50.880">
    <property type="match status" value="1"/>
</dbReference>
<organism evidence="7 8">
    <name type="scientific">Aporhodopirellula rubra</name>
    <dbReference type="NCBI Taxonomy" id="980271"/>
    <lineage>
        <taxon>Bacteria</taxon>
        <taxon>Pseudomonadati</taxon>
        <taxon>Planctomycetota</taxon>
        <taxon>Planctomycetia</taxon>
        <taxon>Pirellulales</taxon>
        <taxon>Pirellulaceae</taxon>
        <taxon>Aporhodopirellula</taxon>
    </lineage>
</organism>
<dbReference type="GO" id="GO:0020037">
    <property type="term" value="F:heme binding"/>
    <property type="evidence" value="ECO:0007669"/>
    <property type="project" value="InterPro"/>
</dbReference>
<dbReference type="InterPro" id="IPR013428">
    <property type="entry name" value="Membrane-bound_put_N"/>
</dbReference>
<dbReference type="InterPro" id="IPR013427">
    <property type="entry name" value="Haem-bd_dom_put"/>
</dbReference>
<dbReference type="SUPFAM" id="SSF48371">
    <property type="entry name" value="ARM repeat"/>
    <property type="match status" value="1"/>
</dbReference>
<gene>
    <name evidence="7" type="ORF">FHS27_006282</name>
</gene>
<dbReference type="SUPFAM" id="SSF63829">
    <property type="entry name" value="Calcium-dependent phosphotriesterase"/>
    <property type="match status" value="1"/>
</dbReference>
<feature type="domain" description="Cytochrome c" evidence="6">
    <location>
        <begin position="1125"/>
        <end position="1258"/>
    </location>
</feature>
<keyword evidence="2 4" id="KW-0479">Metal-binding</keyword>
<dbReference type="Pfam" id="PF13646">
    <property type="entry name" value="HEAT_2"/>
    <property type="match status" value="1"/>
</dbReference>
<dbReference type="Gene3D" id="1.10.760.10">
    <property type="entry name" value="Cytochrome c-like domain"/>
    <property type="match status" value="1"/>
</dbReference>
<comment type="caution">
    <text evidence="7">The sequence shown here is derived from an EMBL/GenBank/DDBJ whole genome shotgun (WGS) entry which is preliminary data.</text>
</comment>
<dbReference type="Pfam" id="PF06283">
    <property type="entry name" value="ThuA"/>
    <property type="match status" value="1"/>
</dbReference>